<dbReference type="EMBL" id="JAFNLL010000033">
    <property type="protein sequence ID" value="MBO1268999.1"/>
    <property type="molecule type" value="Genomic_DNA"/>
</dbReference>
<proteinExistence type="inferred from homology"/>
<dbReference type="PANTHER" id="PTHR24320">
    <property type="entry name" value="RETINOL DEHYDROGENASE"/>
    <property type="match status" value="1"/>
</dbReference>
<dbReference type="AlphaFoldDB" id="A0A939HGV1"/>
<dbReference type="InterPro" id="IPR036291">
    <property type="entry name" value="NAD(P)-bd_dom_sf"/>
</dbReference>
<dbReference type="PRINTS" id="PR00081">
    <property type="entry name" value="GDHRDH"/>
</dbReference>
<keyword evidence="6" id="KW-1185">Reference proteome</keyword>
<evidence type="ECO:0000256" key="2">
    <source>
        <dbReference type="ARBA" id="ARBA00023002"/>
    </source>
</evidence>
<comment type="similarity">
    <text evidence="1">Belongs to the short-chain dehydrogenases/reductases (SDR) family.</text>
</comment>
<dbReference type="PROSITE" id="PS51318">
    <property type="entry name" value="TAT"/>
    <property type="match status" value="1"/>
</dbReference>
<dbReference type="InterPro" id="IPR002347">
    <property type="entry name" value="SDR_fam"/>
</dbReference>
<feature type="signal peptide" evidence="4">
    <location>
        <begin position="1"/>
        <end position="23"/>
    </location>
</feature>
<dbReference type="PROSITE" id="PS51257">
    <property type="entry name" value="PROKAR_LIPOPROTEIN"/>
    <property type="match status" value="1"/>
</dbReference>
<evidence type="ECO:0000256" key="4">
    <source>
        <dbReference type="SAM" id="SignalP"/>
    </source>
</evidence>
<feature type="region of interest" description="Disordered" evidence="3">
    <location>
        <begin position="27"/>
        <end position="60"/>
    </location>
</feature>
<keyword evidence="2" id="KW-0560">Oxidoreductase</keyword>
<evidence type="ECO:0000256" key="3">
    <source>
        <dbReference type="SAM" id="MobiDB-lite"/>
    </source>
</evidence>
<dbReference type="SUPFAM" id="SSF51735">
    <property type="entry name" value="NAD(P)-binding Rossmann-fold domains"/>
    <property type="match status" value="1"/>
</dbReference>
<dbReference type="Gene3D" id="3.40.50.720">
    <property type="entry name" value="NAD(P)-binding Rossmann-like Domain"/>
    <property type="match status" value="1"/>
</dbReference>
<accession>A0A939HGV1</accession>
<organism evidence="5 6">
    <name type="scientific">Arthrobacter cavernae</name>
    <dbReference type="NCBI Taxonomy" id="2817681"/>
    <lineage>
        <taxon>Bacteria</taxon>
        <taxon>Bacillati</taxon>
        <taxon>Actinomycetota</taxon>
        <taxon>Actinomycetes</taxon>
        <taxon>Micrococcales</taxon>
        <taxon>Micrococcaceae</taxon>
        <taxon>Arthrobacter</taxon>
    </lineage>
</organism>
<dbReference type="GO" id="GO:0016491">
    <property type="term" value="F:oxidoreductase activity"/>
    <property type="evidence" value="ECO:0007669"/>
    <property type="project" value="UniProtKB-KW"/>
</dbReference>
<dbReference type="PANTHER" id="PTHR24320:SF274">
    <property type="entry name" value="CHAIN DEHYDROGENASE, PUTATIVE (AFU_ORTHOLOGUE AFUA_4G00440)-RELATED"/>
    <property type="match status" value="1"/>
</dbReference>
<feature type="compositionally biased region" description="Gly residues" evidence="3">
    <location>
        <begin position="46"/>
        <end position="58"/>
    </location>
</feature>
<protein>
    <submittedName>
        <fullName evidence="5">SDR family NAD(P)-dependent oxidoreductase</fullName>
    </submittedName>
</protein>
<sequence length="334" mass="35236">MTAMTRRTLLLSTAMLGTGILTACTAAPSRENTPAPGTTPGTPPTAGGGAATGGGPYGVGSYNTQEVADELGYIEENIRPLAPGDGDRKRILITGSTAGIGQLAAAHLLARGHRVVAHARNEQRAADVRRDLPGLEAVVVGELRDLDESRALAGQINKLGAFDVIINNAGEYGLSGEEMLSVNSLSPYLLTALVNAPAQLIYLTSDLHLGGDLKQDALRSGGRDFSYGDTKTQILALAMAVARRRPAVRVNAVAPGWVPTVMGFHNGPYAPDNLREGYMTQVWLAEGIAPASRVTGEFFFHQTPETRVHADVRNTAAQDRLLEAYAQRTGATLS</sequence>
<dbReference type="InterPro" id="IPR006311">
    <property type="entry name" value="TAT_signal"/>
</dbReference>
<keyword evidence="4" id="KW-0732">Signal</keyword>
<evidence type="ECO:0000256" key="1">
    <source>
        <dbReference type="ARBA" id="ARBA00006484"/>
    </source>
</evidence>
<comment type="caution">
    <text evidence="5">The sequence shown here is derived from an EMBL/GenBank/DDBJ whole genome shotgun (WGS) entry which is preliminary data.</text>
</comment>
<dbReference type="Proteomes" id="UP000664164">
    <property type="component" value="Unassembled WGS sequence"/>
</dbReference>
<dbReference type="RefSeq" id="WP_207616861.1">
    <property type="nucleotide sequence ID" value="NZ_JAFNLL010000033.1"/>
</dbReference>
<evidence type="ECO:0000313" key="6">
    <source>
        <dbReference type="Proteomes" id="UP000664164"/>
    </source>
</evidence>
<name>A0A939HGV1_9MICC</name>
<reference evidence="5" key="1">
    <citation type="submission" date="2021-03" db="EMBL/GenBank/DDBJ databases">
        <title>A new species, PO-11, isolated from a karst cave deposit.</title>
        <authorList>
            <person name="Zhaoxiaoyong W."/>
        </authorList>
    </citation>
    <scope>NUCLEOTIDE SEQUENCE</scope>
    <source>
        <strain evidence="5">PO-11</strain>
    </source>
</reference>
<feature type="chain" id="PRO_5039226164" evidence="4">
    <location>
        <begin position="24"/>
        <end position="334"/>
    </location>
</feature>
<dbReference type="Pfam" id="PF00106">
    <property type="entry name" value="adh_short"/>
    <property type="match status" value="1"/>
</dbReference>
<evidence type="ECO:0000313" key="5">
    <source>
        <dbReference type="EMBL" id="MBO1268999.1"/>
    </source>
</evidence>
<gene>
    <name evidence="5" type="ORF">J1902_13655</name>
</gene>